<gene>
    <name evidence="5" type="ORF">RZO55_17000</name>
</gene>
<evidence type="ECO:0000313" key="5">
    <source>
        <dbReference type="EMBL" id="MDW2799273.1"/>
    </source>
</evidence>
<keyword evidence="3" id="KW-0238">DNA-binding</keyword>
<accession>A0ABU4GQR8</accession>
<sequence>MQGNKDINSCFFLTNKEESAMKVLWASDTPLCATEIAERIPNRIWPSSSIQSILRTLEKKEAIEVAEITKIGKSYGRLFRPTISANEYAVMQFDRYYQGHDQEGLSLISTLLGKKKCKKEIAEALQELLNQYRED</sequence>
<dbReference type="Pfam" id="PF03965">
    <property type="entry name" value="Penicillinase_R"/>
    <property type="match status" value="1"/>
</dbReference>
<dbReference type="InterPro" id="IPR005650">
    <property type="entry name" value="BlaI_family"/>
</dbReference>
<keyword evidence="2" id="KW-0805">Transcription regulation</keyword>
<organism evidence="5 6">
    <name type="scientific">Clostridium boliviensis</name>
    <dbReference type="NCBI Taxonomy" id="318465"/>
    <lineage>
        <taxon>Bacteria</taxon>
        <taxon>Bacillati</taxon>
        <taxon>Bacillota</taxon>
        <taxon>Clostridia</taxon>
        <taxon>Eubacteriales</taxon>
        <taxon>Clostridiaceae</taxon>
        <taxon>Clostridium</taxon>
    </lineage>
</organism>
<evidence type="ECO:0000256" key="1">
    <source>
        <dbReference type="ARBA" id="ARBA00011046"/>
    </source>
</evidence>
<dbReference type="RefSeq" id="WP_318065473.1">
    <property type="nucleotide sequence ID" value="NZ_JAWONS010000252.1"/>
</dbReference>
<comment type="similarity">
    <text evidence="1">Belongs to the BlaI transcriptional regulatory family.</text>
</comment>
<dbReference type="Gene3D" id="1.10.10.10">
    <property type="entry name" value="Winged helix-like DNA-binding domain superfamily/Winged helix DNA-binding domain"/>
    <property type="match status" value="1"/>
</dbReference>
<proteinExistence type="inferred from homology"/>
<keyword evidence="6" id="KW-1185">Reference proteome</keyword>
<dbReference type="InterPro" id="IPR036388">
    <property type="entry name" value="WH-like_DNA-bd_sf"/>
</dbReference>
<keyword evidence="4" id="KW-0804">Transcription</keyword>
<dbReference type="Proteomes" id="UP001276854">
    <property type="component" value="Unassembled WGS sequence"/>
</dbReference>
<dbReference type="SUPFAM" id="SSF46785">
    <property type="entry name" value="Winged helix' DNA-binding domain"/>
    <property type="match status" value="1"/>
</dbReference>
<comment type="caution">
    <text evidence="5">The sequence shown here is derived from an EMBL/GenBank/DDBJ whole genome shotgun (WGS) entry which is preliminary data.</text>
</comment>
<evidence type="ECO:0000313" key="6">
    <source>
        <dbReference type="Proteomes" id="UP001276854"/>
    </source>
</evidence>
<dbReference type="InterPro" id="IPR036390">
    <property type="entry name" value="WH_DNA-bd_sf"/>
</dbReference>
<evidence type="ECO:0000256" key="4">
    <source>
        <dbReference type="ARBA" id="ARBA00023163"/>
    </source>
</evidence>
<protein>
    <submittedName>
        <fullName evidence="5">BlaI/MecI/CopY family transcriptional regulator</fullName>
    </submittedName>
</protein>
<evidence type="ECO:0000256" key="3">
    <source>
        <dbReference type="ARBA" id="ARBA00023125"/>
    </source>
</evidence>
<name>A0ABU4GQR8_9CLOT</name>
<dbReference type="EMBL" id="JAWONS010000252">
    <property type="protein sequence ID" value="MDW2799273.1"/>
    <property type="molecule type" value="Genomic_DNA"/>
</dbReference>
<evidence type="ECO:0000256" key="2">
    <source>
        <dbReference type="ARBA" id="ARBA00023015"/>
    </source>
</evidence>
<reference evidence="5 6" key="1">
    <citation type="submission" date="2023-10" db="EMBL/GenBank/DDBJ databases">
        <title>A novel Glycoside Hydrolase 43-Like Enzyme from Clostrdium boliviensis is an Endo-xylanase, and a Candidate for Xylooligosaccharides Production from Different Xylan Substrates.</title>
        <authorList>
            <person name="Alvarez M.T."/>
            <person name="Rocabado-Villegas L.R."/>
            <person name="Salas-Veizaga D.M."/>
            <person name="Linares-Pasten J.A."/>
            <person name="Gudmundsdottir E.E."/>
            <person name="Hreggvidsson G.O."/>
            <person name="Adlercreutz P."/>
            <person name="Nordberg Karlsson E."/>
        </authorList>
    </citation>
    <scope>NUCLEOTIDE SEQUENCE [LARGE SCALE GENOMIC DNA]</scope>
    <source>
        <strain evidence="5 6">E-1</strain>
    </source>
</reference>